<feature type="region of interest" description="Disordered" evidence="1">
    <location>
        <begin position="99"/>
        <end position="138"/>
    </location>
</feature>
<name>A0AAN6G3G4_9BASI</name>
<accession>A0AAN6G3G4</accession>
<evidence type="ECO:0000313" key="2">
    <source>
        <dbReference type="EMBL" id="KAK0518794.1"/>
    </source>
</evidence>
<sequence length="138" mass="15079">MHLDMVLLLLPRSLPTVRMEARRSGLHGLTVFVDEERNDLRQTQTKTMRELKTQAKVLADKATVAEDWVRKLTEERGRAAQIATRLRLASTAMLKTAKKHRLADLQAPLEQPTAGADGSATAGPSNKARTGTQGNAPG</sequence>
<gene>
    <name evidence="2" type="ORF">OC842_007677</name>
</gene>
<keyword evidence="3" id="KW-1185">Reference proteome</keyword>
<dbReference type="AlphaFoldDB" id="A0AAN6G3G4"/>
<protein>
    <submittedName>
        <fullName evidence="2">Uncharacterized protein</fullName>
    </submittedName>
</protein>
<evidence type="ECO:0000313" key="3">
    <source>
        <dbReference type="Proteomes" id="UP001176521"/>
    </source>
</evidence>
<organism evidence="2 3">
    <name type="scientific">Tilletia horrida</name>
    <dbReference type="NCBI Taxonomy" id="155126"/>
    <lineage>
        <taxon>Eukaryota</taxon>
        <taxon>Fungi</taxon>
        <taxon>Dikarya</taxon>
        <taxon>Basidiomycota</taxon>
        <taxon>Ustilaginomycotina</taxon>
        <taxon>Exobasidiomycetes</taxon>
        <taxon>Tilletiales</taxon>
        <taxon>Tilletiaceae</taxon>
        <taxon>Tilletia</taxon>
    </lineage>
</organism>
<comment type="caution">
    <text evidence="2">The sequence shown here is derived from an EMBL/GenBank/DDBJ whole genome shotgun (WGS) entry which is preliminary data.</text>
</comment>
<dbReference type="Proteomes" id="UP001176521">
    <property type="component" value="Unassembled WGS sequence"/>
</dbReference>
<reference evidence="2" key="1">
    <citation type="journal article" date="2023" name="PhytoFront">
        <title>Draft Genome Resources of Seven Strains of Tilletia horrida, Causal Agent of Kernel Smut of Rice.</title>
        <authorList>
            <person name="Khanal S."/>
            <person name="Antony Babu S."/>
            <person name="Zhou X.G."/>
        </authorList>
    </citation>
    <scope>NUCLEOTIDE SEQUENCE</scope>
    <source>
        <strain evidence="2">TX3</strain>
    </source>
</reference>
<feature type="compositionally biased region" description="Polar residues" evidence="1">
    <location>
        <begin position="122"/>
        <end position="138"/>
    </location>
</feature>
<dbReference type="EMBL" id="JAPDMQ010001171">
    <property type="protein sequence ID" value="KAK0518794.1"/>
    <property type="molecule type" value="Genomic_DNA"/>
</dbReference>
<evidence type="ECO:0000256" key="1">
    <source>
        <dbReference type="SAM" id="MobiDB-lite"/>
    </source>
</evidence>
<proteinExistence type="predicted"/>